<sequence>MSIFLATEPPPPSLIPPEIVDAVIDHLASNPRTLRKCCLVARSWLPRSRSHLFRRIAIPTSRLRPFLARCTIFGPVVRSLVFHASDAQFRRHRVNLLCESAARGEFTSYASLASLEIRGMQFPTLGHLTGLISMFPHLEKLLLWDVTWDESTREPPLSSFTSLRSLTVSTPSLRPLLDWFTRHDLLALESVSFVLSDASANAQILSFLDTLPLKHIEIGPRIFLDLAKRIAERHSLLPHVTVELRDERSSCHVFRRPLRIAPSSPCRILIEQLSKTSVMCHIYSHTPSWEEILDLQGLDDLLSSRRFAAFERVIVLTDGPHSLAPEQVRKHLPVSARRGMLAFSRLRQRASIDID</sequence>
<evidence type="ECO:0000313" key="1">
    <source>
        <dbReference type="EMBL" id="KAJ7690072.1"/>
    </source>
</evidence>
<organism evidence="1 2">
    <name type="scientific">Mycena rosella</name>
    <name type="common">Pink bonnet</name>
    <name type="synonym">Agaricus rosellus</name>
    <dbReference type="NCBI Taxonomy" id="1033263"/>
    <lineage>
        <taxon>Eukaryota</taxon>
        <taxon>Fungi</taxon>
        <taxon>Dikarya</taxon>
        <taxon>Basidiomycota</taxon>
        <taxon>Agaricomycotina</taxon>
        <taxon>Agaricomycetes</taxon>
        <taxon>Agaricomycetidae</taxon>
        <taxon>Agaricales</taxon>
        <taxon>Marasmiineae</taxon>
        <taxon>Mycenaceae</taxon>
        <taxon>Mycena</taxon>
    </lineage>
</organism>
<dbReference type="EMBL" id="JARKIE010000067">
    <property type="protein sequence ID" value="KAJ7690072.1"/>
    <property type="molecule type" value="Genomic_DNA"/>
</dbReference>
<protein>
    <recommendedName>
        <fullName evidence="3">F-box domain-containing protein</fullName>
    </recommendedName>
</protein>
<name>A0AAD7DEX2_MYCRO</name>
<evidence type="ECO:0000313" key="2">
    <source>
        <dbReference type="Proteomes" id="UP001221757"/>
    </source>
</evidence>
<proteinExistence type="predicted"/>
<comment type="caution">
    <text evidence="1">The sequence shown here is derived from an EMBL/GenBank/DDBJ whole genome shotgun (WGS) entry which is preliminary data.</text>
</comment>
<dbReference type="Proteomes" id="UP001221757">
    <property type="component" value="Unassembled WGS sequence"/>
</dbReference>
<evidence type="ECO:0008006" key="3">
    <source>
        <dbReference type="Google" id="ProtNLM"/>
    </source>
</evidence>
<accession>A0AAD7DEX2</accession>
<gene>
    <name evidence="1" type="ORF">B0H17DRAFT_1065461</name>
</gene>
<reference evidence="1" key="1">
    <citation type="submission" date="2023-03" db="EMBL/GenBank/DDBJ databases">
        <title>Massive genome expansion in bonnet fungi (Mycena s.s.) driven by repeated elements and novel gene families across ecological guilds.</title>
        <authorList>
            <consortium name="Lawrence Berkeley National Laboratory"/>
            <person name="Harder C.B."/>
            <person name="Miyauchi S."/>
            <person name="Viragh M."/>
            <person name="Kuo A."/>
            <person name="Thoen E."/>
            <person name="Andreopoulos B."/>
            <person name="Lu D."/>
            <person name="Skrede I."/>
            <person name="Drula E."/>
            <person name="Henrissat B."/>
            <person name="Morin E."/>
            <person name="Kohler A."/>
            <person name="Barry K."/>
            <person name="LaButti K."/>
            <person name="Morin E."/>
            <person name="Salamov A."/>
            <person name="Lipzen A."/>
            <person name="Mereny Z."/>
            <person name="Hegedus B."/>
            <person name="Baldrian P."/>
            <person name="Stursova M."/>
            <person name="Weitz H."/>
            <person name="Taylor A."/>
            <person name="Grigoriev I.V."/>
            <person name="Nagy L.G."/>
            <person name="Martin F."/>
            <person name="Kauserud H."/>
        </authorList>
    </citation>
    <scope>NUCLEOTIDE SEQUENCE</scope>
    <source>
        <strain evidence="1">CBHHK067</strain>
    </source>
</reference>
<keyword evidence="2" id="KW-1185">Reference proteome</keyword>
<dbReference type="AlphaFoldDB" id="A0AAD7DEX2"/>